<evidence type="ECO:0000259" key="11">
    <source>
        <dbReference type="Pfam" id="PF07715"/>
    </source>
</evidence>
<dbReference type="PATRIC" id="fig|1321819.3.peg.2652"/>
<dbReference type="SUPFAM" id="SSF49464">
    <property type="entry name" value="Carboxypeptidase regulatory domain-like"/>
    <property type="match status" value="1"/>
</dbReference>
<feature type="non-terminal residue" evidence="12">
    <location>
        <position position="1"/>
    </location>
</feature>
<feature type="domain" description="TonB-dependent receptor plug" evidence="11">
    <location>
        <begin position="157"/>
        <end position="261"/>
    </location>
</feature>
<accession>U2CCV5</accession>
<comment type="similarity">
    <text evidence="8 9">Belongs to the TonB-dependent receptor family.</text>
</comment>
<evidence type="ECO:0000256" key="3">
    <source>
        <dbReference type="ARBA" id="ARBA00022452"/>
    </source>
</evidence>
<organism evidence="12 13">
    <name type="scientific">Bacteroides pyogenes F0041</name>
    <dbReference type="NCBI Taxonomy" id="1321819"/>
    <lineage>
        <taxon>Bacteria</taxon>
        <taxon>Pseudomonadati</taxon>
        <taxon>Bacteroidota</taxon>
        <taxon>Bacteroidia</taxon>
        <taxon>Bacteroidales</taxon>
        <taxon>Bacteroidaceae</taxon>
        <taxon>Bacteroides</taxon>
    </lineage>
</organism>
<dbReference type="Pfam" id="PF07715">
    <property type="entry name" value="Plug"/>
    <property type="match status" value="1"/>
</dbReference>
<dbReference type="AlphaFoldDB" id="U2CCV5"/>
<keyword evidence="4 8" id="KW-0812">Transmembrane</keyword>
<keyword evidence="5 9" id="KW-0798">TonB box</keyword>
<evidence type="ECO:0000313" key="13">
    <source>
        <dbReference type="Proteomes" id="UP000016496"/>
    </source>
</evidence>
<dbReference type="Pfam" id="PF13715">
    <property type="entry name" value="CarbopepD_reg_2"/>
    <property type="match status" value="1"/>
</dbReference>
<comment type="subcellular location">
    <subcellularLocation>
        <location evidence="1 8">Cell outer membrane</location>
        <topology evidence="1 8">Multi-pass membrane protein</topology>
    </subcellularLocation>
</comment>
<evidence type="ECO:0000256" key="6">
    <source>
        <dbReference type="ARBA" id="ARBA00023136"/>
    </source>
</evidence>
<evidence type="ECO:0000313" key="12">
    <source>
        <dbReference type="EMBL" id="ERI81848.1"/>
    </source>
</evidence>
<reference evidence="12 13" key="1">
    <citation type="submission" date="2013-08" db="EMBL/GenBank/DDBJ databases">
        <authorList>
            <person name="Weinstock G."/>
            <person name="Sodergren E."/>
            <person name="Wylie T."/>
            <person name="Fulton L."/>
            <person name="Fulton R."/>
            <person name="Fronick C."/>
            <person name="O'Laughlin M."/>
            <person name="Godfrey J."/>
            <person name="Miner T."/>
            <person name="Herter B."/>
            <person name="Appelbaum E."/>
            <person name="Cordes M."/>
            <person name="Lek S."/>
            <person name="Wollam A."/>
            <person name="Pepin K.H."/>
            <person name="Palsikar V.B."/>
            <person name="Mitreva M."/>
            <person name="Wilson R.K."/>
        </authorList>
    </citation>
    <scope>NUCLEOTIDE SEQUENCE [LARGE SCALE GENOMIC DNA]</scope>
    <source>
        <strain evidence="12 13">F0041</strain>
    </source>
</reference>
<dbReference type="PROSITE" id="PS52016">
    <property type="entry name" value="TONB_DEPENDENT_REC_3"/>
    <property type="match status" value="1"/>
</dbReference>
<dbReference type="FunFam" id="2.60.40.1120:FF:000003">
    <property type="entry name" value="Outer membrane protein Omp121"/>
    <property type="match status" value="1"/>
</dbReference>
<evidence type="ECO:0000256" key="9">
    <source>
        <dbReference type="RuleBase" id="RU003357"/>
    </source>
</evidence>
<keyword evidence="6 8" id="KW-0472">Membrane</keyword>
<dbReference type="GO" id="GO:0009279">
    <property type="term" value="C:cell outer membrane"/>
    <property type="evidence" value="ECO:0007669"/>
    <property type="project" value="UniProtKB-SubCell"/>
</dbReference>
<dbReference type="Proteomes" id="UP000016496">
    <property type="component" value="Unassembled WGS sequence"/>
</dbReference>
<keyword evidence="7 8" id="KW-0998">Cell outer membrane</keyword>
<name>U2CCV5_9BACE</name>
<dbReference type="EMBL" id="AWSV01000152">
    <property type="protein sequence ID" value="ERI81848.1"/>
    <property type="molecule type" value="Genomic_DNA"/>
</dbReference>
<dbReference type="NCBIfam" id="TIGR04056">
    <property type="entry name" value="OMP_RagA_SusC"/>
    <property type="match status" value="1"/>
</dbReference>
<evidence type="ECO:0000256" key="1">
    <source>
        <dbReference type="ARBA" id="ARBA00004571"/>
    </source>
</evidence>
<protein>
    <submittedName>
        <fullName evidence="12">TonB-dependent receptor plug domain protein</fullName>
    </submittedName>
</protein>
<dbReference type="HOGENOM" id="CLU_288475_0_0_10"/>
<dbReference type="InterPro" id="IPR036942">
    <property type="entry name" value="Beta-barrel_TonB_sf"/>
</dbReference>
<dbReference type="NCBIfam" id="TIGR04057">
    <property type="entry name" value="SusC_RagA_signa"/>
    <property type="match status" value="1"/>
</dbReference>
<dbReference type="InterPro" id="IPR023996">
    <property type="entry name" value="TonB-dep_OMP_SusC/RagA"/>
</dbReference>
<evidence type="ECO:0000256" key="5">
    <source>
        <dbReference type="ARBA" id="ARBA00023077"/>
    </source>
</evidence>
<dbReference type="Gene3D" id="2.60.40.1120">
    <property type="entry name" value="Carboxypeptidase-like, regulatory domain"/>
    <property type="match status" value="1"/>
</dbReference>
<feature type="domain" description="TonB-dependent receptor-like beta-barrel" evidence="10">
    <location>
        <begin position="525"/>
        <end position="1084"/>
    </location>
</feature>
<evidence type="ECO:0000256" key="2">
    <source>
        <dbReference type="ARBA" id="ARBA00022448"/>
    </source>
</evidence>
<dbReference type="Gene3D" id="2.170.130.10">
    <property type="entry name" value="TonB-dependent receptor, plug domain"/>
    <property type="match status" value="1"/>
</dbReference>
<comment type="caution">
    <text evidence="12">The sequence shown here is derived from an EMBL/GenBank/DDBJ whole genome shotgun (WGS) entry which is preliminary data.</text>
</comment>
<evidence type="ECO:0000256" key="4">
    <source>
        <dbReference type="ARBA" id="ARBA00022692"/>
    </source>
</evidence>
<evidence type="ECO:0000256" key="8">
    <source>
        <dbReference type="PROSITE-ProRule" id="PRU01360"/>
    </source>
</evidence>
<dbReference type="SUPFAM" id="SSF56935">
    <property type="entry name" value="Porins"/>
    <property type="match status" value="1"/>
</dbReference>
<evidence type="ECO:0000256" key="7">
    <source>
        <dbReference type="ARBA" id="ARBA00023237"/>
    </source>
</evidence>
<evidence type="ECO:0000259" key="10">
    <source>
        <dbReference type="Pfam" id="PF00593"/>
    </source>
</evidence>
<dbReference type="InterPro" id="IPR037066">
    <property type="entry name" value="Plug_dom_sf"/>
</dbReference>
<sequence>YLFIYSNDVDVTRPVSLNADRKSVASVLSALFKKDDVHYVLEGTHIVLTKRKVADDSRSIQQTAQAEPVKGVVLDRNGEPIIGASVAVKGGTVGTITDLDGKFSLDAPRNSVLIVSFIGYKTQEVSAVSGRQLNITLEEDTKTLDEVVVVGYGTQKKANLTGAVTSVGGKVLENRPITNIGQGLQGVVPNLNVTMNGGAPGKGASFNVRGTTSLNGGSPLVLVDNVQMDPNLVNPDDVESISVLKDAASAAIYGARAAYGVILITTKNGKKNAKPQINLSINGYWQTPAVRVTNVNSIEFMTMKDIAFKNGGGSGSMFSDLFRKYVTDYYEGRYPYTEFYDEKTDKNKWQYCGNTDWFKELYRTSFSQMYNVSLTGGTDKTIYYASIGMNNVNGVLKAGDDHYDKYNVNLNLSTDVTPWLNVSGKISHTHTVEKHPSGGNSKMNPTAWSGLSAYSGMMKNDLSPFMPVKHSHTGRLYNEAGAPAMNQDDIHTSGGKVYKDDGIHYYAGQGSYTNPVAIQEQGGKAEYKQNDLWMTGAVRLTPLKGLVINADYTFNFYGKGTKEHVQPFYDYTAVAGTEQYYPWTATSSVVLGNNEDYYQALNAFAEYTKSFNDTHNFKIMAGYNQEKKRKKHFWAGRQNLIDVNNPALNLASGDKNLNGSETHWAINGFFARINYNYKQRYLVEMNGRYDGSSRFKKGERYAFFPSFSAAWRISEEKFFTSAKKWIDDFKLRASWGSLGNQAIEDKYGNFPYLPAYGVNQSYNYLFNNQKPVAVTPSGLVSASFTWETVNQLDFGFDLSMFDNRLNATFDWYRRNTKDMLTAGKTLPAVLGTRVPVSNAADLKTCGWEISLNWRDRLSNGISYWVKGVLSDYQSEITRFANEVGLIDNYYVGRKIGEIWGYRVEGLFQSDQEVKDHVDQSRLYGGKWASGDVKYKNLNNDDKIDWGKNTLDDHGDLDIIGNDTPRFSYGITAGMEWKGIDFEMFWQGVGKRDYMPGGGAFWGFSSQWDTPLKTALDYWTPDNKGAYFPRPSWVQSGNRKTSDRYLQNASYVRLKNITLGYTLPKIFTQKAGIGRLRIYLQGENLLTFTPMIKAFDPEEINNLTYPIQKKVSVGLNLTL</sequence>
<dbReference type="InterPro" id="IPR039426">
    <property type="entry name" value="TonB-dep_rcpt-like"/>
</dbReference>
<dbReference type="InterPro" id="IPR023997">
    <property type="entry name" value="TonB-dep_OMP_SusC/RagA_CS"/>
</dbReference>
<dbReference type="Pfam" id="PF00593">
    <property type="entry name" value="TonB_dep_Rec_b-barrel"/>
    <property type="match status" value="1"/>
</dbReference>
<dbReference type="InterPro" id="IPR008969">
    <property type="entry name" value="CarboxyPept-like_regulatory"/>
</dbReference>
<keyword evidence="3 8" id="KW-1134">Transmembrane beta strand</keyword>
<keyword evidence="12" id="KW-0675">Receptor</keyword>
<gene>
    <name evidence="12" type="ORF">HMPREF1981_02870</name>
</gene>
<dbReference type="Gene3D" id="2.40.170.20">
    <property type="entry name" value="TonB-dependent receptor, beta-barrel domain"/>
    <property type="match status" value="1"/>
</dbReference>
<keyword evidence="2 8" id="KW-0813">Transport</keyword>
<dbReference type="InterPro" id="IPR000531">
    <property type="entry name" value="Beta-barrel_TonB"/>
</dbReference>
<proteinExistence type="inferred from homology"/>
<dbReference type="InterPro" id="IPR012910">
    <property type="entry name" value="Plug_dom"/>
</dbReference>